<name>A0ABS2NE28_9BACI</name>
<keyword evidence="1" id="KW-1133">Transmembrane helix</keyword>
<dbReference type="EMBL" id="JAFBDZ010000002">
    <property type="protein sequence ID" value="MBM7586112.1"/>
    <property type="molecule type" value="Genomic_DNA"/>
</dbReference>
<keyword evidence="3" id="KW-1185">Reference proteome</keyword>
<feature type="transmembrane region" description="Helical" evidence="1">
    <location>
        <begin position="104"/>
        <end position="130"/>
    </location>
</feature>
<sequence length="185" mass="20463">MNKNQYFSELLELLQKMPHEDREALLYDYKEYFEAASAEGKTDAEVIEELGSPKVIARELLANYNISIAEKNCSIKNIMNAIIASLSLGFFNAVLIVGPAIGILGVFLGCCVLAIALSLSPLILFSGLFFDGTMNIWLTLFSSFILCGFGVMFCIGLMNIGRFLYNILIRYIKLNANIVKGANHS</sequence>
<evidence type="ECO:0000313" key="3">
    <source>
        <dbReference type="Proteomes" id="UP001646157"/>
    </source>
</evidence>
<feature type="transmembrane region" description="Helical" evidence="1">
    <location>
        <begin position="136"/>
        <end position="160"/>
    </location>
</feature>
<keyword evidence="1" id="KW-0812">Transmembrane</keyword>
<protein>
    <submittedName>
        <fullName evidence="2">Membrane protein</fullName>
    </submittedName>
</protein>
<keyword evidence="1" id="KW-0472">Membrane</keyword>
<feature type="transmembrane region" description="Helical" evidence="1">
    <location>
        <begin position="78"/>
        <end position="97"/>
    </location>
</feature>
<evidence type="ECO:0000313" key="2">
    <source>
        <dbReference type="EMBL" id="MBM7586112.1"/>
    </source>
</evidence>
<proteinExistence type="predicted"/>
<comment type="caution">
    <text evidence="2">The sequence shown here is derived from an EMBL/GenBank/DDBJ whole genome shotgun (WGS) entry which is preliminary data.</text>
</comment>
<dbReference type="Pfam" id="PF22564">
    <property type="entry name" value="HAAS"/>
    <property type="match status" value="1"/>
</dbReference>
<dbReference type="RefSeq" id="WP_205173181.1">
    <property type="nucleotide sequence ID" value="NZ_JAFBDZ010000002.1"/>
</dbReference>
<accession>A0ABS2NE28</accession>
<gene>
    <name evidence="2" type="ORF">JOC86_002654</name>
</gene>
<evidence type="ECO:0000256" key="1">
    <source>
        <dbReference type="SAM" id="Phobius"/>
    </source>
</evidence>
<organism evidence="2 3">
    <name type="scientific">Rossellomorea pakistanensis</name>
    <dbReference type="NCBI Taxonomy" id="992288"/>
    <lineage>
        <taxon>Bacteria</taxon>
        <taxon>Bacillati</taxon>
        <taxon>Bacillota</taxon>
        <taxon>Bacilli</taxon>
        <taxon>Bacillales</taxon>
        <taxon>Bacillaceae</taxon>
        <taxon>Rossellomorea</taxon>
    </lineage>
</organism>
<reference evidence="2 3" key="1">
    <citation type="submission" date="2021-01" db="EMBL/GenBank/DDBJ databases">
        <title>Genomic Encyclopedia of Type Strains, Phase IV (KMG-IV): sequencing the most valuable type-strain genomes for metagenomic binning, comparative biology and taxonomic classification.</title>
        <authorList>
            <person name="Goeker M."/>
        </authorList>
    </citation>
    <scope>NUCLEOTIDE SEQUENCE [LARGE SCALE GENOMIC DNA]</scope>
    <source>
        <strain evidence="2 3">DSM 24834</strain>
    </source>
</reference>
<dbReference type="Proteomes" id="UP001646157">
    <property type="component" value="Unassembled WGS sequence"/>
</dbReference>